<dbReference type="EMBL" id="JBHRSL010000010">
    <property type="protein sequence ID" value="MFC3052891.1"/>
    <property type="molecule type" value="Genomic_DNA"/>
</dbReference>
<keyword evidence="6" id="KW-0732">Signal</keyword>
<evidence type="ECO:0000256" key="3">
    <source>
        <dbReference type="ARBA" id="ARBA00008156"/>
    </source>
</evidence>
<keyword evidence="7" id="KW-0106">Calcium</keyword>
<dbReference type="Gene3D" id="1.10.760.10">
    <property type="entry name" value="Cytochrome c-like domain"/>
    <property type="match status" value="1"/>
</dbReference>
<evidence type="ECO:0000256" key="1">
    <source>
        <dbReference type="ARBA" id="ARBA00001913"/>
    </source>
</evidence>
<keyword evidence="4 12" id="KW-0349">Heme</keyword>
<dbReference type="Proteomes" id="UP001595444">
    <property type="component" value="Unassembled WGS sequence"/>
</dbReference>
<keyword evidence="5 12" id="KW-0479">Metal-binding</keyword>
<evidence type="ECO:0000256" key="4">
    <source>
        <dbReference type="ARBA" id="ARBA00022617"/>
    </source>
</evidence>
<dbReference type="NCBIfam" id="TIGR03075">
    <property type="entry name" value="PQQ_enz_alc_DH"/>
    <property type="match status" value="1"/>
</dbReference>
<dbReference type="EC" id="1.1.2.-" evidence="15"/>
<dbReference type="InterPro" id="IPR002372">
    <property type="entry name" value="PQQ_rpt_dom"/>
</dbReference>
<dbReference type="RefSeq" id="WP_194213474.1">
    <property type="nucleotide sequence ID" value="NZ_CP061205.1"/>
</dbReference>
<evidence type="ECO:0000256" key="9">
    <source>
        <dbReference type="ARBA" id="ARBA00023002"/>
    </source>
</evidence>
<dbReference type="PROSITE" id="PS51007">
    <property type="entry name" value="CYTC"/>
    <property type="match status" value="1"/>
</dbReference>
<keyword evidence="13" id="KW-0472">Membrane</keyword>
<dbReference type="Gene3D" id="2.140.10.10">
    <property type="entry name" value="Quinoprotein alcohol dehydrogenase-like superfamily"/>
    <property type="match status" value="1"/>
</dbReference>
<keyword evidence="13" id="KW-0812">Transmembrane</keyword>
<keyword evidence="8" id="KW-0634">PQQ</keyword>
<protein>
    <submittedName>
        <fullName evidence="15">PQQ-dependent dehydrogenase, methanol/ethanol family</fullName>
        <ecNumber evidence="15">1.1.2.-</ecNumber>
    </submittedName>
</protein>
<dbReference type="InterPro" id="IPR011047">
    <property type="entry name" value="Quinoprotein_ADH-like_sf"/>
</dbReference>
<evidence type="ECO:0000313" key="16">
    <source>
        <dbReference type="Proteomes" id="UP001595444"/>
    </source>
</evidence>
<evidence type="ECO:0000256" key="5">
    <source>
        <dbReference type="ARBA" id="ARBA00022723"/>
    </source>
</evidence>
<proteinExistence type="inferred from homology"/>
<dbReference type="PANTHER" id="PTHR32303">
    <property type="entry name" value="QUINOPROTEIN ALCOHOL DEHYDROGENASE (CYTOCHROME C)"/>
    <property type="match status" value="1"/>
</dbReference>
<dbReference type="Pfam" id="PF01011">
    <property type="entry name" value="PQQ"/>
    <property type="match status" value="2"/>
</dbReference>
<dbReference type="InterPro" id="IPR018391">
    <property type="entry name" value="PQQ_b-propeller_rpt"/>
</dbReference>
<dbReference type="PROSITE" id="PS00364">
    <property type="entry name" value="BACTERIAL_PQQ_2"/>
    <property type="match status" value="1"/>
</dbReference>
<name>A0ABV7D7I0_9PROT</name>
<evidence type="ECO:0000259" key="14">
    <source>
        <dbReference type="PROSITE" id="PS51007"/>
    </source>
</evidence>
<evidence type="ECO:0000256" key="12">
    <source>
        <dbReference type="PROSITE-ProRule" id="PRU00433"/>
    </source>
</evidence>
<reference evidence="16" key="1">
    <citation type="journal article" date="2019" name="Int. J. Syst. Evol. Microbiol.">
        <title>The Global Catalogue of Microorganisms (GCM) 10K type strain sequencing project: providing services to taxonomists for standard genome sequencing and annotation.</title>
        <authorList>
            <consortium name="The Broad Institute Genomics Platform"/>
            <consortium name="The Broad Institute Genome Sequencing Center for Infectious Disease"/>
            <person name="Wu L."/>
            <person name="Ma J."/>
        </authorList>
    </citation>
    <scope>NUCLEOTIDE SEQUENCE [LARGE SCALE GENOMIC DNA]</scope>
    <source>
        <strain evidence="16">KCTC 62164</strain>
    </source>
</reference>
<dbReference type="GO" id="GO:0016491">
    <property type="term" value="F:oxidoreductase activity"/>
    <property type="evidence" value="ECO:0007669"/>
    <property type="project" value="UniProtKB-KW"/>
</dbReference>
<keyword evidence="10 12" id="KW-0408">Iron</keyword>
<dbReference type="SUPFAM" id="SSF46626">
    <property type="entry name" value="Cytochrome c"/>
    <property type="match status" value="1"/>
</dbReference>
<dbReference type="InterPro" id="IPR017512">
    <property type="entry name" value="PQQ_MeOH/EtOH_DH"/>
</dbReference>
<gene>
    <name evidence="15" type="ORF">ACFOKA_13330</name>
</gene>
<dbReference type="InterPro" id="IPR009056">
    <property type="entry name" value="Cyt_c-like_dom"/>
</dbReference>
<sequence>MKRSFYTRFNCFRTIAVIVFLSLLAVSAFILLRPHPVQYGIPTSEKSYLSPDQNSADWPLHDGPFNSTRYSRLDTLNTESITDLGLAWAFGDYLIRGRVARGNETTPLVINDIMYISGPWSTVYALNAKTGSLIWDYDPNVDGNWMRNTCCDAVNRGVAFANGKVFIGTLDGYLDTLDAATGKLIRRTDTLIDRTRAYSITGAPRIAGNLVVIGNGGAEMGVRGYVTAYDIETGKQAWRFYTVPGDPAKPDENPELAAARKTWATNSRWDIGGGGTVWDSMTYDPDLNLLYIGVGNGSPWPVWLRSPGGGDNLYLSSIVALDASTGRMKWHYQTTPADSWDYTATQNMILADLDINGRARKVIMQAPKNGFFYILDRETGELLSAEKYTHVTWADKIDMATGRPVMNPTANYSQTSQTIWPSTAGGHNWQPMAYSLDTKLVYIPVLELPMTFSQEKQLTYQAATALVGAQASPPRPGTPAAEGVFQSILTAWDPVAQKAVWKSEPRPWWSGGVLTTSGNLVIQGTADGYLIARNAQTGKIIKEIFLGVGIIAAPITYEIDGIQYLAVATGFGGGIKRYLPGVAALEYENKTQLLVFKLAGGDIPIPPRLVPDAIQPLPPMPKVTTETLTKGRDLFMLNCGKCHAFRGAENGYPNLWNMAPHTLEAFDEIVLNGAYAYSGMPQFNDIMSAADTAALRAFIINDQHSVHQSAPQPH</sequence>
<evidence type="ECO:0000256" key="6">
    <source>
        <dbReference type="ARBA" id="ARBA00022729"/>
    </source>
</evidence>
<comment type="similarity">
    <text evidence="3">Belongs to the bacterial PQQ dehydrogenase family.</text>
</comment>
<keyword evidence="13" id="KW-1133">Transmembrane helix</keyword>
<evidence type="ECO:0000256" key="2">
    <source>
        <dbReference type="ARBA" id="ARBA00001931"/>
    </source>
</evidence>
<dbReference type="SUPFAM" id="SSF50998">
    <property type="entry name" value="Quinoprotein alcohol dehydrogenase-like"/>
    <property type="match status" value="1"/>
</dbReference>
<evidence type="ECO:0000313" key="15">
    <source>
        <dbReference type="EMBL" id="MFC3052891.1"/>
    </source>
</evidence>
<comment type="cofactor">
    <cofactor evidence="1">
        <name>Ca(2+)</name>
        <dbReference type="ChEBI" id="CHEBI:29108"/>
    </cofactor>
</comment>
<evidence type="ECO:0000256" key="7">
    <source>
        <dbReference type="ARBA" id="ARBA00022837"/>
    </source>
</evidence>
<comment type="cofactor">
    <cofactor evidence="2">
        <name>pyrroloquinoline quinone</name>
        <dbReference type="ChEBI" id="CHEBI:58442"/>
    </cofactor>
</comment>
<evidence type="ECO:0000256" key="10">
    <source>
        <dbReference type="ARBA" id="ARBA00023004"/>
    </source>
</evidence>
<feature type="domain" description="Cytochrome c" evidence="14">
    <location>
        <begin position="626"/>
        <end position="703"/>
    </location>
</feature>
<dbReference type="InterPro" id="IPR001479">
    <property type="entry name" value="Quinoprotein_DH_CS"/>
</dbReference>
<dbReference type="Pfam" id="PF13442">
    <property type="entry name" value="Cytochrome_CBB3"/>
    <property type="match status" value="1"/>
</dbReference>
<dbReference type="CDD" id="cd10279">
    <property type="entry name" value="PQQ_ADH_II"/>
    <property type="match status" value="1"/>
</dbReference>
<comment type="caution">
    <text evidence="15">The sequence shown here is derived from an EMBL/GenBank/DDBJ whole genome shotgun (WGS) entry which is preliminary data.</text>
</comment>
<dbReference type="InterPro" id="IPR036909">
    <property type="entry name" value="Cyt_c-like_dom_sf"/>
</dbReference>
<evidence type="ECO:0000256" key="8">
    <source>
        <dbReference type="ARBA" id="ARBA00022891"/>
    </source>
</evidence>
<dbReference type="SMART" id="SM00564">
    <property type="entry name" value="PQQ"/>
    <property type="match status" value="5"/>
</dbReference>
<keyword evidence="11" id="KW-1015">Disulfide bond</keyword>
<evidence type="ECO:0000256" key="11">
    <source>
        <dbReference type="ARBA" id="ARBA00023157"/>
    </source>
</evidence>
<accession>A0ABV7D7I0</accession>
<evidence type="ECO:0000256" key="13">
    <source>
        <dbReference type="SAM" id="Phobius"/>
    </source>
</evidence>
<feature type="transmembrane region" description="Helical" evidence="13">
    <location>
        <begin position="12"/>
        <end position="32"/>
    </location>
</feature>
<organism evidence="15 16">
    <name type="scientific">Kordiimonas pumila</name>
    <dbReference type="NCBI Taxonomy" id="2161677"/>
    <lineage>
        <taxon>Bacteria</taxon>
        <taxon>Pseudomonadati</taxon>
        <taxon>Pseudomonadota</taxon>
        <taxon>Alphaproteobacteria</taxon>
        <taxon>Kordiimonadales</taxon>
        <taxon>Kordiimonadaceae</taxon>
        <taxon>Kordiimonas</taxon>
    </lineage>
</organism>
<keyword evidence="9 15" id="KW-0560">Oxidoreductase</keyword>
<keyword evidence="16" id="KW-1185">Reference proteome</keyword>